<dbReference type="InterPro" id="IPR000836">
    <property type="entry name" value="PRTase_dom"/>
</dbReference>
<keyword evidence="13" id="KW-1185">Reference proteome</keyword>
<dbReference type="Pfam" id="PF14681">
    <property type="entry name" value="UPRTase"/>
    <property type="match status" value="1"/>
</dbReference>
<evidence type="ECO:0000256" key="1">
    <source>
        <dbReference type="ARBA" id="ARBA00001946"/>
    </source>
</evidence>
<dbReference type="Gene3D" id="3.40.50.2020">
    <property type="match status" value="1"/>
</dbReference>
<evidence type="ECO:0000256" key="2">
    <source>
        <dbReference type="ARBA" id="ARBA00005180"/>
    </source>
</evidence>
<sequence length="222" mass="23605">MALKIHVPPHPFVTNLLAVCRSEATPTPVFRAAVADLGRWLTYECVRDWLPVLEVGVKTPLDVITAARVIDSSVPVAIVPVLRAGLALLDGVLPLLPAASVYHLGYARDERTLEAACYLDRLPPHFAPETRVLVLEPMLATGGTATAVVAKLVERGADPALVRIISVICAPPALQRLGLSYPSLAIYTAMIDERLDERGFIVPGLGDAGDRAFGTAHPPGVG</sequence>
<keyword evidence="5" id="KW-0021">Allosteric enzyme</keyword>
<dbReference type="GO" id="GO:0004845">
    <property type="term" value="F:uracil phosphoribosyltransferase activity"/>
    <property type="evidence" value="ECO:0007669"/>
    <property type="project" value="UniProtKB-EC"/>
</dbReference>
<proteinExistence type="inferred from homology"/>
<accession>A0ABY3PKA6</accession>
<reference evidence="12 13" key="1">
    <citation type="journal article" date="2021" name="Genome Biol. Evol.">
        <title>Complete Genome Sequencing of a Novel Gloeobacter Species from a Waterfall Cave in Mexico.</title>
        <authorList>
            <person name="Saw J.H."/>
            <person name="Cardona T."/>
            <person name="Montejano G."/>
        </authorList>
    </citation>
    <scope>NUCLEOTIDE SEQUENCE [LARGE SCALE GENOMIC DNA]</scope>
    <source>
        <strain evidence="12">MG652769</strain>
    </source>
</reference>
<dbReference type="CDD" id="cd06223">
    <property type="entry name" value="PRTases_typeI"/>
    <property type="match status" value="1"/>
</dbReference>
<dbReference type="NCBIfam" id="NF001097">
    <property type="entry name" value="PRK00129.1"/>
    <property type="match status" value="1"/>
</dbReference>
<evidence type="ECO:0000256" key="6">
    <source>
        <dbReference type="ARBA" id="ARBA00022676"/>
    </source>
</evidence>
<dbReference type="PANTHER" id="PTHR32315">
    <property type="entry name" value="ADENINE PHOSPHORIBOSYLTRANSFERASE"/>
    <property type="match status" value="1"/>
</dbReference>
<evidence type="ECO:0000256" key="4">
    <source>
        <dbReference type="ARBA" id="ARBA00011894"/>
    </source>
</evidence>
<feature type="domain" description="Phosphoribosyltransferase" evidence="11">
    <location>
        <begin position="7"/>
        <end position="215"/>
    </location>
</feature>
<protein>
    <recommendedName>
        <fullName evidence="4 10">Uracil phosphoribosyltransferase</fullName>
        <ecNumber evidence="4 10">2.4.2.9</ecNumber>
    </recommendedName>
</protein>
<evidence type="ECO:0000313" key="12">
    <source>
        <dbReference type="EMBL" id="UFP94054.1"/>
    </source>
</evidence>
<name>A0ABY3PKA6_9CYAN</name>
<dbReference type="InterPro" id="IPR005765">
    <property type="entry name" value="UPRT"/>
</dbReference>
<dbReference type="Proteomes" id="UP001054846">
    <property type="component" value="Chromosome"/>
</dbReference>
<comment type="similarity">
    <text evidence="3">Belongs to the UPRTase family.</text>
</comment>
<evidence type="ECO:0000313" key="13">
    <source>
        <dbReference type="Proteomes" id="UP001054846"/>
    </source>
</evidence>
<dbReference type="NCBIfam" id="TIGR01091">
    <property type="entry name" value="upp"/>
    <property type="match status" value="1"/>
</dbReference>
<dbReference type="SUPFAM" id="SSF53271">
    <property type="entry name" value="PRTase-like"/>
    <property type="match status" value="1"/>
</dbReference>
<evidence type="ECO:0000256" key="7">
    <source>
        <dbReference type="ARBA" id="ARBA00022679"/>
    </source>
</evidence>
<dbReference type="PANTHER" id="PTHR32315:SF4">
    <property type="entry name" value="URACIL PHOSPHORIBOSYLTRANSFERASE, CHLOROPLASTIC"/>
    <property type="match status" value="1"/>
</dbReference>
<evidence type="ECO:0000256" key="9">
    <source>
        <dbReference type="ARBA" id="ARBA00023134"/>
    </source>
</evidence>
<dbReference type="EMBL" id="CP063845">
    <property type="protein sequence ID" value="UFP94054.1"/>
    <property type="molecule type" value="Genomic_DNA"/>
</dbReference>
<comment type="pathway">
    <text evidence="2">Pyrimidine metabolism; UMP biosynthesis via salvage pathway; UMP from uracil: step 1/1.</text>
</comment>
<organism evidence="12 13">
    <name type="scientific">Gloeobacter morelensis MG652769</name>
    <dbReference type="NCBI Taxonomy" id="2781736"/>
    <lineage>
        <taxon>Bacteria</taxon>
        <taxon>Bacillati</taxon>
        <taxon>Cyanobacteriota</taxon>
        <taxon>Cyanophyceae</taxon>
        <taxon>Gloeobacterales</taxon>
        <taxon>Gloeobacteraceae</taxon>
        <taxon>Gloeobacter</taxon>
        <taxon>Gloeobacter morelensis</taxon>
    </lineage>
</organism>
<dbReference type="InterPro" id="IPR029057">
    <property type="entry name" value="PRTase-like"/>
</dbReference>
<dbReference type="RefSeq" id="WP_230841109.1">
    <property type="nucleotide sequence ID" value="NZ_CP063845.1"/>
</dbReference>
<keyword evidence="7 12" id="KW-0808">Transferase</keyword>
<comment type="cofactor">
    <cofactor evidence="1">
        <name>Mg(2+)</name>
        <dbReference type="ChEBI" id="CHEBI:18420"/>
    </cofactor>
</comment>
<evidence type="ECO:0000256" key="3">
    <source>
        <dbReference type="ARBA" id="ARBA00009516"/>
    </source>
</evidence>
<keyword evidence="6 12" id="KW-0328">Glycosyltransferase</keyword>
<evidence type="ECO:0000256" key="5">
    <source>
        <dbReference type="ARBA" id="ARBA00022533"/>
    </source>
</evidence>
<evidence type="ECO:0000256" key="10">
    <source>
        <dbReference type="NCBIfam" id="TIGR01091"/>
    </source>
</evidence>
<keyword evidence="9" id="KW-0342">GTP-binding</keyword>
<evidence type="ECO:0000256" key="8">
    <source>
        <dbReference type="ARBA" id="ARBA00022741"/>
    </source>
</evidence>
<keyword evidence="8" id="KW-0547">Nucleotide-binding</keyword>
<dbReference type="InterPro" id="IPR050054">
    <property type="entry name" value="UPRTase/APRTase"/>
</dbReference>
<dbReference type="EC" id="2.4.2.9" evidence="4 10"/>
<evidence type="ECO:0000259" key="11">
    <source>
        <dbReference type="Pfam" id="PF14681"/>
    </source>
</evidence>
<gene>
    <name evidence="12" type="primary">upp</name>
    <name evidence="12" type="ORF">ISF26_20165</name>
</gene>